<dbReference type="NCBIfam" id="TIGR01662">
    <property type="entry name" value="HAD-SF-IIIA"/>
    <property type="match status" value="1"/>
</dbReference>
<evidence type="ECO:0000313" key="15">
    <source>
        <dbReference type="Proteomes" id="UP000011939"/>
    </source>
</evidence>
<evidence type="ECO:0000256" key="1">
    <source>
        <dbReference type="ARBA" id="ARBA00004496"/>
    </source>
</evidence>
<organism evidence="14 15">
    <name type="scientific">Campylobacter showae CSUNSWCD</name>
    <dbReference type="NCBI Taxonomy" id="1244083"/>
    <lineage>
        <taxon>Bacteria</taxon>
        <taxon>Pseudomonadati</taxon>
        <taxon>Campylobacterota</taxon>
        <taxon>Epsilonproteobacteria</taxon>
        <taxon>Campylobacterales</taxon>
        <taxon>Campylobacteraceae</taxon>
        <taxon>Campylobacter</taxon>
    </lineage>
</organism>
<evidence type="ECO:0000256" key="7">
    <source>
        <dbReference type="ARBA" id="ARBA00031828"/>
    </source>
</evidence>
<dbReference type="PANTHER" id="PTHR42891:SF1">
    <property type="entry name" value="D-GLYCERO-BETA-D-MANNO-HEPTOSE-1,7-BISPHOSPHATE 7-PHOSPHATASE"/>
    <property type="match status" value="1"/>
</dbReference>
<keyword evidence="13" id="KW-0460">Magnesium</keyword>
<gene>
    <name evidence="14" type="ORF">CSUNSWCD_299</name>
</gene>
<proteinExistence type="inferred from homology"/>
<keyword evidence="4 9" id="KW-0378">Hydrolase</keyword>
<evidence type="ECO:0000256" key="10">
    <source>
        <dbReference type="PIRSR" id="PIRSR004682-1"/>
    </source>
</evidence>
<dbReference type="InterPro" id="IPR004446">
    <property type="entry name" value="Heptose_bisP_phosphatase"/>
</dbReference>
<keyword evidence="2 9" id="KW-0963">Cytoplasm</keyword>
<reference evidence="14 15" key="1">
    <citation type="journal article" date="2013" name="Genome Announc.">
        <title>Genome Sequence of Campylobacter showae UNSWCD, Isolated from a Patient with Crohn's Disease.</title>
        <authorList>
            <person name="Tay A.P."/>
            <person name="Kaakoush N.O."/>
            <person name="Deshpande N.P."/>
            <person name="Chen Z."/>
            <person name="Mitchell H."/>
            <person name="Wilkins M.R."/>
        </authorList>
    </citation>
    <scope>NUCLEOTIDE SEQUENCE [LARGE SCALE GENOMIC DNA]</scope>
    <source>
        <strain evidence="14 15">CSUNSWCD</strain>
    </source>
</reference>
<dbReference type="CDD" id="cd07503">
    <property type="entry name" value="HAD_HisB-N"/>
    <property type="match status" value="1"/>
</dbReference>
<feature type="binding site" evidence="13">
    <location>
        <position position="108"/>
    </location>
    <ligand>
        <name>Zn(2+)</name>
        <dbReference type="ChEBI" id="CHEBI:29105"/>
    </ligand>
</feature>
<dbReference type="RefSeq" id="WP_009492807.1">
    <property type="nucleotide sequence ID" value="NZ_AMZQ01000001.1"/>
</dbReference>
<dbReference type="NCBIfam" id="NF006506">
    <property type="entry name" value="PRK08942.1"/>
    <property type="match status" value="1"/>
</dbReference>
<feature type="binding site" evidence="11">
    <location>
        <position position="136"/>
    </location>
    <ligand>
        <name>substrate</name>
    </ligand>
</feature>
<feature type="binding site" evidence="13">
    <location>
        <position position="135"/>
    </location>
    <ligand>
        <name>Mg(2+)</name>
        <dbReference type="ChEBI" id="CHEBI:18420"/>
    </ligand>
</feature>
<protein>
    <recommendedName>
        <fullName evidence="7 9">D,D-heptose 1,7-bisphosphate phosphatase</fullName>
        <ecNumber evidence="9">3.1.3.-</ecNumber>
    </recommendedName>
</protein>
<feature type="site" description="Contributes to substrate recognition" evidence="12">
    <location>
        <position position="110"/>
    </location>
</feature>
<dbReference type="GO" id="GO:0016791">
    <property type="term" value="F:phosphatase activity"/>
    <property type="evidence" value="ECO:0007669"/>
    <property type="project" value="InterPro"/>
</dbReference>
<dbReference type="InterPro" id="IPR036412">
    <property type="entry name" value="HAD-like_sf"/>
</dbReference>
<dbReference type="EMBL" id="AMZQ01000001">
    <property type="protein sequence ID" value="EKU12359.1"/>
    <property type="molecule type" value="Genomic_DNA"/>
</dbReference>
<dbReference type="NCBIfam" id="TIGR01656">
    <property type="entry name" value="Histidinol-ppas"/>
    <property type="match status" value="1"/>
</dbReference>
<accession>M5IRX1</accession>
<dbReference type="Proteomes" id="UP000011939">
    <property type="component" value="Unassembled WGS sequence"/>
</dbReference>
<feature type="binding site" evidence="13">
    <location>
        <position position="98"/>
    </location>
    <ligand>
        <name>Zn(2+)</name>
        <dbReference type="ChEBI" id="CHEBI:29105"/>
    </ligand>
</feature>
<keyword evidence="5 13" id="KW-0862">Zinc</keyword>
<comment type="cofactor">
    <cofactor evidence="13">
        <name>Zn(2+)</name>
        <dbReference type="ChEBI" id="CHEBI:29105"/>
    </cofactor>
</comment>
<feature type="binding site" evidence="11">
    <location>
        <begin position="25"/>
        <end position="28"/>
    </location>
    <ligand>
        <name>substrate</name>
    </ligand>
</feature>
<feature type="active site" description="Nucleophile" evidence="10">
    <location>
        <position position="17"/>
    </location>
</feature>
<comment type="similarity">
    <text evidence="8 9">Belongs to the gmhB family.</text>
</comment>
<dbReference type="NCBIfam" id="TIGR00213">
    <property type="entry name" value="GmhB_yaeD"/>
    <property type="match status" value="1"/>
</dbReference>
<dbReference type="InterPro" id="IPR023214">
    <property type="entry name" value="HAD_sf"/>
</dbReference>
<dbReference type="PATRIC" id="fig|1244083.3.peg.303"/>
<dbReference type="GO" id="GO:0005737">
    <property type="term" value="C:cytoplasm"/>
    <property type="evidence" value="ECO:0007669"/>
    <property type="project" value="UniProtKB-SubCell"/>
</dbReference>
<dbReference type="GO" id="GO:0046872">
    <property type="term" value="F:metal ion binding"/>
    <property type="evidence" value="ECO:0007669"/>
    <property type="project" value="UniProtKB-KW"/>
</dbReference>
<dbReference type="Gene3D" id="3.40.50.1000">
    <property type="entry name" value="HAD superfamily/HAD-like"/>
    <property type="match status" value="1"/>
</dbReference>
<comment type="caution">
    <text evidence="14">The sequence shown here is derived from an EMBL/GenBank/DDBJ whole genome shotgun (WGS) entry which is preliminary data.</text>
</comment>
<evidence type="ECO:0000313" key="14">
    <source>
        <dbReference type="EMBL" id="EKU12359.1"/>
    </source>
</evidence>
<dbReference type="STRING" id="1244083.CSUNSWCD_299"/>
<dbReference type="OrthoDB" id="9814110at2"/>
<feature type="binding site" evidence="13">
    <location>
        <position position="106"/>
    </location>
    <ligand>
        <name>Zn(2+)</name>
        <dbReference type="ChEBI" id="CHEBI:29105"/>
    </ligand>
</feature>
<feature type="binding site" evidence="13">
    <location>
        <position position="17"/>
    </location>
    <ligand>
        <name>Mg(2+)</name>
        <dbReference type="ChEBI" id="CHEBI:18420"/>
    </ligand>
</feature>
<dbReference type="EC" id="3.1.3.-" evidence="9"/>
<feature type="binding site" evidence="11">
    <location>
        <begin position="17"/>
        <end position="19"/>
    </location>
    <ligand>
        <name>substrate</name>
    </ligand>
</feature>
<dbReference type="AlphaFoldDB" id="M5IRX1"/>
<sequence>MDKKGFKTAPKKALFLDRDGVINEDAGYVYRREDFVFKEGIFEALREFAKAGYALVVVTNQSGIGRGYYTLEQFDELCRFMLGEFEKEVVKIEKIYFCPHAPEADCLCRKPKPGMLLNAANELNIDLARSIMIGDKDSDVQAGQSAGVGINLKLDDRLKSVADALEFLKKEGKI</sequence>
<feature type="binding site" evidence="11">
    <location>
        <begin position="109"/>
        <end position="110"/>
    </location>
    <ligand>
        <name>substrate</name>
    </ligand>
</feature>
<feature type="binding site" evidence="11">
    <location>
        <begin position="59"/>
        <end position="62"/>
    </location>
    <ligand>
        <name>substrate</name>
    </ligand>
</feature>
<feature type="binding site" evidence="13">
    <location>
        <position position="136"/>
    </location>
    <ligand>
        <name>Mg(2+)</name>
        <dbReference type="ChEBI" id="CHEBI:18420"/>
    </ligand>
</feature>
<dbReference type="InterPro" id="IPR006549">
    <property type="entry name" value="HAD-SF_hydro_IIIA"/>
</dbReference>
<comment type="subcellular location">
    <subcellularLocation>
        <location evidence="1 9">Cytoplasm</location>
    </subcellularLocation>
</comment>
<dbReference type="SUPFAM" id="SSF56784">
    <property type="entry name" value="HAD-like"/>
    <property type="match status" value="1"/>
</dbReference>
<feature type="site" description="Stabilizes the phosphoryl group" evidence="12">
    <location>
        <position position="59"/>
    </location>
</feature>
<keyword evidence="3 13" id="KW-0479">Metal-binding</keyword>
<feature type="binding site" evidence="13">
    <location>
        <position position="100"/>
    </location>
    <ligand>
        <name>Zn(2+)</name>
        <dbReference type="ChEBI" id="CHEBI:29105"/>
    </ligand>
</feature>
<dbReference type="eggNOG" id="COG0241">
    <property type="taxonomic scope" value="Bacteria"/>
</dbReference>
<evidence type="ECO:0000256" key="13">
    <source>
        <dbReference type="PIRSR" id="PIRSR004682-4"/>
    </source>
</evidence>
<keyword evidence="6 9" id="KW-0119">Carbohydrate metabolism</keyword>
<dbReference type="GO" id="GO:0005975">
    <property type="term" value="P:carbohydrate metabolic process"/>
    <property type="evidence" value="ECO:0007669"/>
    <property type="project" value="InterPro"/>
</dbReference>
<name>M5IRX1_9BACT</name>
<feature type="site" description="Contributes to substrate recognition" evidence="12">
    <location>
        <position position="109"/>
    </location>
</feature>
<evidence type="ECO:0000256" key="6">
    <source>
        <dbReference type="ARBA" id="ARBA00023277"/>
    </source>
</evidence>
<evidence type="ECO:0000256" key="5">
    <source>
        <dbReference type="ARBA" id="ARBA00022833"/>
    </source>
</evidence>
<dbReference type="PANTHER" id="PTHR42891">
    <property type="entry name" value="D-GLYCERO-BETA-D-MANNO-HEPTOSE-1,7-BISPHOSPHATE 7-PHOSPHATASE"/>
    <property type="match status" value="1"/>
</dbReference>
<evidence type="ECO:0000256" key="3">
    <source>
        <dbReference type="ARBA" id="ARBA00022723"/>
    </source>
</evidence>
<feature type="binding site" evidence="13">
    <location>
        <position position="19"/>
    </location>
    <ligand>
        <name>Mg(2+)</name>
        <dbReference type="ChEBI" id="CHEBI:18420"/>
    </ligand>
</feature>
<dbReference type="FunFam" id="3.40.50.1000:FF:000037">
    <property type="entry name" value="D,D-heptose 1,7-bisphosphate phosphatase"/>
    <property type="match status" value="1"/>
</dbReference>
<feature type="active site" description="Proton donor" evidence="10">
    <location>
        <position position="19"/>
    </location>
</feature>
<evidence type="ECO:0000256" key="2">
    <source>
        <dbReference type="ARBA" id="ARBA00022490"/>
    </source>
</evidence>
<evidence type="ECO:0000256" key="12">
    <source>
        <dbReference type="PIRSR" id="PIRSR004682-3"/>
    </source>
</evidence>
<evidence type="ECO:0000256" key="4">
    <source>
        <dbReference type="ARBA" id="ARBA00022801"/>
    </source>
</evidence>
<evidence type="ECO:0000256" key="9">
    <source>
        <dbReference type="PIRNR" id="PIRNR004682"/>
    </source>
</evidence>
<evidence type="ECO:0000256" key="11">
    <source>
        <dbReference type="PIRSR" id="PIRSR004682-2"/>
    </source>
</evidence>
<dbReference type="PIRSF" id="PIRSF004682">
    <property type="entry name" value="GmhB"/>
    <property type="match status" value="1"/>
</dbReference>
<comment type="cofactor">
    <cofactor evidence="13">
        <name>Mg(2+)</name>
        <dbReference type="ChEBI" id="CHEBI:18420"/>
    </cofactor>
</comment>
<dbReference type="InterPro" id="IPR006543">
    <property type="entry name" value="Histidinol-phos"/>
</dbReference>
<evidence type="ECO:0000256" key="8">
    <source>
        <dbReference type="ARBA" id="ARBA00061616"/>
    </source>
</evidence>
<dbReference type="Pfam" id="PF00702">
    <property type="entry name" value="Hydrolase"/>
    <property type="match status" value="1"/>
</dbReference>